<proteinExistence type="predicted"/>
<organism evidence="2 3">
    <name type="scientific">Chiloscyllium punctatum</name>
    <name type="common">Brownbanded bambooshark</name>
    <name type="synonym">Hemiscyllium punctatum</name>
    <dbReference type="NCBI Taxonomy" id="137246"/>
    <lineage>
        <taxon>Eukaryota</taxon>
        <taxon>Metazoa</taxon>
        <taxon>Chordata</taxon>
        <taxon>Craniata</taxon>
        <taxon>Vertebrata</taxon>
        <taxon>Chondrichthyes</taxon>
        <taxon>Elasmobranchii</taxon>
        <taxon>Galeomorphii</taxon>
        <taxon>Galeoidea</taxon>
        <taxon>Orectolobiformes</taxon>
        <taxon>Hemiscylliidae</taxon>
        <taxon>Chiloscyllium</taxon>
    </lineage>
</organism>
<protein>
    <submittedName>
        <fullName evidence="2">Uncharacterized protein</fullName>
    </submittedName>
</protein>
<feature type="compositionally biased region" description="Polar residues" evidence="1">
    <location>
        <begin position="25"/>
        <end position="34"/>
    </location>
</feature>
<evidence type="ECO:0000313" key="2">
    <source>
        <dbReference type="EMBL" id="GCC44296.1"/>
    </source>
</evidence>
<dbReference type="AlphaFoldDB" id="A0A401TNT6"/>
<keyword evidence="3" id="KW-1185">Reference proteome</keyword>
<feature type="region of interest" description="Disordered" evidence="1">
    <location>
        <begin position="1"/>
        <end position="34"/>
    </location>
</feature>
<evidence type="ECO:0000256" key="1">
    <source>
        <dbReference type="SAM" id="MobiDB-lite"/>
    </source>
</evidence>
<evidence type="ECO:0000313" key="3">
    <source>
        <dbReference type="Proteomes" id="UP000287033"/>
    </source>
</evidence>
<sequence length="34" mass="3616">QTFQSGTGGSVSVARPEVPLKQKAQDSSQAEIHF</sequence>
<feature type="non-terminal residue" evidence="2">
    <location>
        <position position="1"/>
    </location>
</feature>
<reference evidence="2 3" key="1">
    <citation type="journal article" date="2018" name="Nat. Ecol. Evol.">
        <title>Shark genomes provide insights into elasmobranch evolution and the origin of vertebrates.</title>
        <authorList>
            <person name="Hara Y"/>
            <person name="Yamaguchi K"/>
            <person name="Onimaru K"/>
            <person name="Kadota M"/>
            <person name="Koyanagi M"/>
            <person name="Keeley SD"/>
            <person name="Tatsumi K"/>
            <person name="Tanaka K"/>
            <person name="Motone F"/>
            <person name="Kageyama Y"/>
            <person name="Nozu R"/>
            <person name="Adachi N"/>
            <person name="Nishimura O"/>
            <person name="Nakagawa R"/>
            <person name="Tanegashima C"/>
            <person name="Kiyatake I"/>
            <person name="Matsumoto R"/>
            <person name="Murakumo K"/>
            <person name="Nishida K"/>
            <person name="Terakita A"/>
            <person name="Kuratani S"/>
            <person name="Sato K"/>
            <person name="Hyodo S Kuraku.S."/>
        </authorList>
    </citation>
    <scope>NUCLEOTIDE SEQUENCE [LARGE SCALE GENOMIC DNA]</scope>
</reference>
<dbReference type="Proteomes" id="UP000287033">
    <property type="component" value="Unassembled WGS sequence"/>
</dbReference>
<name>A0A401TNT6_CHIPU</name>
<accession>A0A401TNT6</accession>
<dbReference type="EMBL" id="BEZZ01137527">
    <property type="protein sequence ID" value="GCC44296.1"/>
    <property type="molecule type" value="Genomic_DNA"/>
</dbReference>
<comment type="caution">
    <text evidence="2">The sequence shown here is derived from an EMBL/GenBank/DDBJ whole genome shotgun (WGS) entry which is preliminary data.</text>
</comment>
<gene>
    <name evidence="2" type="ORF">chiPu_0028692</name>
</gene>